<evidence type="ECO:0000256" key="2">
    <source>
        <dbReference type="ARBA" id="ARBA00023239"/>
    </source>
</evidence>
<reference evidence="4 5" key="1">
    <citation type="submission" date="2018-11" db="EMBL/GenBank/DDBJ databases">
        <title>Sequencing the genomes of 1000 actinobacteria strains.</title>
        <authorList>
            <person name="Klenk H.-P."/>
        </authorList>
    </citation>
    <scope>NUCLEOTIDE SEQUENCE [LARGE SCALE GENOMIC DNA]</scope>
    <source>
        <strain evidence="4 5">DSM 43634</strain>
    </source>
</reference>
<proteinExistence type="predicted"/>
<dbReference type="AlphaFoldDB" id="A0A3N1GM97"/>
<dbReference type="Gene3D" id="3.40.50.970">
    <property type="match status" value="1"/>
</dbReference>
<gene>
    <name evidence="4" type="ORF">EDD30_4259</name>
</gene>
<dbReference type="Proteomes" id="UP000271683">
    <property type="component" value="Unassembled WGS sequence"/>
</dbReference>
<dbReference type="SUPFAM" id="SSF52518">
    <property type="entry name" value="Thiamin diphosphate-binding fold (THDP-binding)"/>
    <property type="match status" value="1"/>
</dbReference>
<evidence type="ECO:0000313" key="5">
    <source>
        <dbReference type="Proteomes" id="UP000271683"/>
    </source>
</evidence>
<keyword evidence="4" id="KW-0670">Pyruvate</keyword>
<dbReference type="EMBL" id="RJKL01000001">
    <property type="protein sequence ID" value="ROP31360.1"/>
    <property type="molecule type" value="Genomic_DNA"/>
</dbReference>
<comment type="caution">
    <text evidence="4">The sequence shown here is derived from an EMBL/GenBank/DDBJ whole genome shotgun (WGS) entry which is preliminary data.</text>
</comment>
<dbReference type="InterPro" id="IPR029061">
    <property type="entry name" value="THDP-binding"/>
</dbReference>
<keyword evidence="2" id="KW-0456">Lyase</keyword>
<dbReference type="InterPro" id="IPR011766">
    <property type="entry name" value="TPP_enzyme_TPP-bd"/>
</dbReference>
<keyword evidence="1" id="KW-0210">Decarboxylase</keyword>
<dbReference type="GO" id="GO:0000287">
    <property type="term" value="F:magnesium ion binding"/>
    <property type="evidence" value="ECO:0007669"/>
    <property type="project" value="UniProtKB-ARBA"/>
</dbReference>
<sequence>MSKTAAIRAVIEATPDVPVLYTTGYACRIAHSIRDSDNHFYMTGSMGLIASIGAGVARETGVATVVVDGDGSILMNPVGMIVAGADPTLPLVHIVLDDRRYDSTGGQEVPSARLDLPVLARGSGYGSVHTVGSAAALGDVLGKVLTDCRSPVFIRCVIDEPDEPVPGRIGRDLRSHAGRFGAYLRRFG</sequence>
<dbReference type="OrthoDB" id="9785953at2"/>
<dbReference type="Pfam" id="PF02775">
    <property type="entry name" value="TPP_enzyme_C"/>
    <property type="match status" value="1"/>
</dbReference>
<dbReference type="RefSeq" id="WP_148088153.1">
    <property type="nucleotide sequence ID" value="NZ_RJKL01000001.1"/>
</dbReference>
<protein>
    <submittedName>
        <fullName evidence="4">Phosphonopyruvate decarboxylase/sulfopyruvate decarboxylase subunit beta</fullName>
    </submittedName>
</protein>
<accession>A0A3N1GM97</accession>
<dbReference type="GO" id="GO:0016831">
    <property type="term" value="F:carboxy-lyase activity"/>
    <property type="evidence" value="ECO:0007669"/>
    <property type="project" value="UniProtKB-KW"/>
</dbReference>
<dbReference type="PROSITE" id="PS51257">
    <property type="entry name" value="PROKAR_LIPOPROTEIN"/>
    <property type="match status" value="1"/>
</dbReference>
<dbReference type="InterPro" id="IPR051818">
    <property type="entry name" value="TPP_dependent_decarboxylase"/>
</dbReference>
<name>A0A3N1GM97_9ACTN</name>
<feature type="domain" description="Thiamine pyrophosphate enzyme TPP-binding" evidence="3">
    <location>
        <begin position="42"/>
        <end position="155"/>
    </location>
</feature>
<evidence type="ECO:0000256" key="1">
    <source>
        <dbReference type="ARBA" id="ARBA00022793"/>
    </source>
</evidence>
<organism evidence="4 5">
    <name type="scientific">Couchioplanes caeruleus</name>
    <dbReference type="NCBI Taxonomy" id="56438"/>
    <lineage>
        <taxon>Bacteria</taxon>
        <taxon>Bacillati</taxon>
        <taxon>Actinomycetota</taxon>
        <taxon>Actinomycetes</taxon>
        <taxon>Micromonosporales</taxon>
        <taxon>Micromonosporaceae</taxon>
        <taxon>Couchioplanes</taxon>
    </lineage>
</organism>
<dbReference type="PANTHER" id="PTHR42818:SF1">
    <property type="entry name" value="SULFOPYRUVATE DECARBOXYLASE"/>
    <property type="match status" value="1"/>
</dbReference>
<evidence type="ECO:0000313" key="4">
    <source>
        <dbReference type="EMBL" id="ROP31360.1"/>
    </source>
</evidence>
<dbReference type="PANTHER" id="PTHR42818">
    <property type="entry name" value="SULFOPYRUVATE DECARBOXYLASE SUBUNIT ALPHA"/>
    <property type="match status" value="1"/>
</dbReference>
<dbReference type="GO" id="GO:0030976">
    <property type="term" value="F:thiamine pyrophosphate binding"/>
    <property type="evidence" value="ECO:0007669"/>
    <property type="project" value="InterPro"/>
</dbReference>
<evidence type="ECO:0000259" key="3">
    <source>
        <dbReference type="Pfam" id="PF02775"/>
    </source>
</evidence>